<reference evidence="1" key="1">
    <citation type="submission" date="2021-03" db="EMBL/GenBank/DDBJ databases">
        <title>Actinotalea soli sp. nov., isolated from soil.</title>
        <authorList>
            <person name="Ping W."/>
            <person name="Zhang J."/>
        </authorList>
    </citation>
    <scope>NUCLEOTIDE SEQUENCE</scope>
    <source>
        <strain evidence="1">BY-33</strain>
    </source>
</reference>
<keyword evidence="2" id="KW-1185">Reference proteome</keyword>
<gene>
    <name evidence="1" type="ORF">J4G33_15940</name>
</gene>
<evidence type="ECO:0000313" key="2">
    <source>
        <dbReference type="Proteomes" id="UP000664209"/>
    </source>
</evidence>
<evidence type="ECO:0000313" key="1">
    <source>
        <dbReference type="EMBL" id="MBO1753300.1"/>
    </source>
</evidence>
<comment type="caution">
    <text evidence="1">The sequence shown here is derived from an EMBL/GenBank/DDBJ whole genome shotgun (WGS) entry which is preliminary data.</text>
</comment>
<sequence>MLVAAALVPESALLVPGGAGRATVLEVERQACLEAIGALTAARPAQVVVVSPRRHGGGLAAAGIDPSIAAEGLGAPGAAPVALGSGGDVGTAVASWGLARVGWRGPVELAPPLEGDAAALAGLGRRLAGRPDPDPAARTALLLVGSLSARRGPRAPLPEDPRAPGTDVRLAADLVTLDGPARARLAAVPAEEATALAVSAWAPWQVLLGAVGDAPWRGRLHLDAAPWGAGYLVVDWTPGGGTGAP</sequence>
<dbReference type="Proteomes" id="UP000664209">
    <property type="component" value="Unassembled WGS sequence"/>
</dbReference>
<protein>
    <submittedName>
        <fullName evidence="1">Uncharacterized protein</fullName>
    </submittedName>
</protein>
<dbReference type="AlphaFoldDB" id="A0A939LV63"/>
<accession>A0A939LV63</accession>
<dbReference type="Gene3D" id="3.40.830.10">
    <property type="entry name" value="LigB-like"/>
    <property type="match status" value="1"/>
</dbReference>
<dbReference type="RefSeq" id="WP_208056975.1">
    <property type="nucleotide sequence ID" value="NZ_JAGEMK010000011.1"/>
</dbReference>
<organism evidence="1 2">
    <name type="scientific">Actinotalea soli</name>
    <dbReference type="NCBI Taxonomy" id="2819234"/>
    <lineage>
        <taxon>Bacteria</taxon>
        <taxon>Bacillati</taxon>
        <taxon>Actinomycetota</taxon>
        <taxon>Actinomycetes</taxon>
        <taxon>Micrococcales</taxon>
        <taxon>Cellulomonadaceae</taxon>
        <taxon>Actinotalea</taxon>
    </lineage>
</organism>
<proteinExistence type="predicted"/>
<dbReference type="EMBL" id="JAGEMK010000011">
    <property type="protein sequence ID" value="MBO1753300.1"/>
    <property type="molecule type" value="Genomic_DNA"/>
</dbReference>
<name>A0A939LV63_9CELL</name>